<dbReference type="InterPro" id="IPR000415">
    <property type="entry name" value="Nitroreductase-like"/>
</dbReference>
<dbReference type="GO" id="GO:0016491">
    <property type="term" value="F:oxidoreductase activity"/>
    <property type="evidence" value="ECO:0007669"/>
    <property type="project" value="UniProtKB-KW"/>
</dbReference>
<accession>A0A8J6TW82</accession>
<evidence type="ECO:0000259" key="3">
    <source>
        <dbReference type="Pfam" id="PF00881"/>
    </source>
</evidence>
<dbReference type="Pfam" id="PF00881">
    <property type="entry name" value="Nitroreductase"/>
    <property type="match status" value="1"/>
</dbReference>
<dbReference type="Proteomes" id="UP000605201">
    <property type="component" value="Unassembled WGS sequence"/>
</dbReference>
<protein>
    <submittedName>
        <fullName evidence="4">Nitroreductase</fullName>
    </submittedName>
</protein>
<dbReference type="InterPro" id="IPR029479">
    <property type="entry name" value="Nitroreductase"/>
</dbReference>
<comment type="caution">
    <text evidence="4">The sequence shown here is derived from an EMBL/GenBank/DDBJ whole genome shotgun (WGS) entry which is preliminary data.</text>
</comment>
<sequence>MNVVEAIKTRKSIRDFKPDPVSQKILKKILKIACRAPSASNAQPWQFTVITGYVLENIRMATIEKLQAGHPFSPEWEVEEWPPGSVYRRRQVEIAKNLFKLMDIPREDQQKRTEWIEHGFRYFNAPAVIIITSDSSLPETRPLLDIGGVMQTISLAALEFGLGTCIQNQGVMYPDILRKFAQIPASQRIIVAIAMGYPNWDFAANQVVSTRETVENMTTWCGF</sequence>
<keyword evidence="2" id="KW-0560">Oxidoreductase</keyword>
<evidence type="ECO:0000313" key="4">
    <source>
        <dbReference type="EMBL" id="MBC8434032.1"/>
    </source>
</evidence>
<dbReference type="PANTHER" id="PTHR43673:SF10">
    <property type="entry name" value="NADH DEHYDROGENASE_NAD(P)H NITROREDUCTASE XCC3605-RELATED"/>
    <property type="match status" value="1"/>
</dbReference>
<dbReference type="CDD" id="cd02136">
    <property type="entry name" value="PnbA_NfnB-like"/>
    <property type="match status" value="1"/>
</dbReference>
<dbReference type="AlphaFoldDB" id="A0A8J6TW82"/>
<comment type="similarity">
    <text evidence="1">Belongs to the nitroreductase family.</text>
</comment>
<gene>
    <name evidence="4" type="ORF">H8D96_19150</name>
</gene>
<evidence type="ECO:0000256" key="2">
    <source>
        <dbReference type="ARBA" id="ARBA00023002"/>
    </source>
</evidence>
<name>A0A8J6TW82_9BACT</name>
<dbReference type="EMBL" id="JACNIG010000372">
    <property type="protein sequence ID" value="MBC8434032.1"/>
    <property type="molecule type" value="Genomic_DNA"/>
</dbReference>
<reference evidence="4 5" key="1">
    <citation type="submission" date="2020-08" db="EMBL/GenBank/DDBJ databases">
        <title>Bridging the membrane lipid divide: bacteria of the FCB group superphylum have the potential to synthesize archaeal ether lipids.</title>
        <authorList>
            <person name="Villanueva L."/>
            <person name="Von Meijenfeldt F.A.B."/>
            <person name="Westbye A.B."/>
            <person name="Yadav S."/>
            <person name="Hopmans E.C."/>
            <person name="Dutilh B.E."/>
            <person name="Sinninghe Damste J.S."/>
        </authorList>
    </citation>
    <scope>NUCLEOTIDE SEQUENCE [LARGE SCALE GENOMIC DNA]</scope>
    <source>
        <strain evidence="4">NIOZ-UU17</strain>
    </source>
</reference>
<dbReference type="PANTHER" id="PTHR43673">
    <property type="entry name" value="NAD(P)H NITROREDUCTASE YDGI-RELATED"/>
    <property type="match status" value="1"/>
</dbReference>
<feature type="domain" description="Nitroreductase" evidence="3">
    <location>
        <begin position="7"/>
        <end position="197"/>
    </location>
</feature>
<dbReference type="SUPFAM" id="SSF55469">
    <property type="entry name" value="FMN-dependent nitroreductase-like"/>
    <property type="match status" value="1"/>
</dbReference>
<proteinExistence type="inferred from homology"/>
<organism evidence="4 5">
    <name type="scientific">Candidatus Desulfatibia vada</name>
    <dbReference type="NCBI Taxonomy" id="2841696"/>
    <lineage>
        <taxon>Bacteria</taxon>
        <taxon>Pseudomonadati</taxon>
        <taxon>Thermodesulfobacteriota</taxon>
        <taxon>Desulfobacteria</taxon>
        <taxon>Desulfobacterales</taxon>
        <taxon>Desulfobacterales incertae sedis</taxon>
        <taxon>Candidatus Desulfatibia</taxon>
    </lineage>
</organism>
<evidence type="ECO:0000256" key="1">
    <source>
        <dbReference type="ARBA" id="ARBA00007118"/>
    </source>
</evidence>
<evidence type="ECO:0000313" key="5">
    <source>
        <dbReference type="Proteomes" id="UP000605201"/>
    </source>
</evidence>
<dbReference type="Gene3D" id="3.40.109.10">
    <property type="entry name" value="NADH Oxidase"/>
    <property type="match status" value="1"/>
</dbReference>